<comment type="caution">
    <text evidence="1">The sequence shown here is derived from an EMBL/GenBank/DDBJ whole genome shotgun (WGS) entry which is preliminary data.</text>
</comment>
<protein>
    <submittedName>
        <fullName evidence="1">Uncharacterized protein</fullName>
    </submittedName>
</protein>
<dbReference type="Proteomes" id="UP000885863">
    <property type="component" value="Unassembled WGS sequence"/>
</dbReference>
<sequence length="111" mass="13253">MTARGRLGRIEVDEWRRGLEEGVRTEIEEYLRGKGFEVVRRDVDLSCTPLDMLRSMIREEVLEGKMVPDETVRRLVEYHLRFTDLILEKGREEAYRMWKNFMGDWNDPTSS</sequence>
<dbReference type="AlphaFoldDB" id="A0A7C1BB44"/>
<reference evidence="1" key="1">
    <citation type="journal article" date="2020" name="mSystems">
        <title>Genome- and Community-Level Interaction Insights into Carbon Utilization and Element Cycling Functions of Hydrothermarchaeota in Hydrothermal Sediment.</title>
        <authorList>
            <person name="Zhou Z."/>
            <person name="Liu Y."/>
            <person name="Xu W."/>
            <person name="Pan J."/>
            <person name="Luo Z.H."/>
            <person name="Li M."/>
        </authorList>
    </citation>
    <scope>NUCLEOTIDE SEQUENCE [LARGE SCALE GENOMIC DNA]</scope>
    <source>
        <strain evidence="1">HyVt-185</strain>
    </source>
</reference>
<evidence type="ECO:0000313" key="1">
    <source>
        <dbReference type="EMBL" id="HDM36922.1"/>
    </source>
</evidence>
<gene>
    <name evidence="1" type="ORF">ENG09_06760</name>
</gene>
<name>A0A7C1BB44_9EURY</name>
<proteinExistence type="predicted"/>
<dbReference type="EMBL" id="DQZR01000283">
    <property type="protein sequence ID" value="HDM36922.1"/>
    <property type="molecule type" value="Genomic_DNA"/>
</dbReference>
<organism evidence="1">
    <name type="scientific">Candidatus Syntropharchaeum butanivorans</name>
    <dbReference type="NCBI Taxonomy" id="1839936"/>
    <lineage>
        <taxon>Archaea</taxon>
        <taxon>Methanobacteriati</taxon>
        <taxon>Methanobacteriota</taxon>
        <taxon>Stenosarchaea group</taxon>
        <taxon>Methanomicrobia</taxon>
        <taxon>Methanosarcinales</taxon>
        <taxon>ANME-2 cluster</taxon>
        <taxon>Candidatus Syntropharchaeum</taxon>
    </lineage>
</organism>
<accession>A0A7C1BB44</accession>